<feature type="compositionally biased region" description="Polar residues" evidence="7">
    <location>
        <begin position="647"/>
        <end position="673"/>
    </location>
</feature>
<dbReference type="EMBL" id="JALJOU010000137">
    <property type="protein sequence ID" value="KAK9818984.1"/>
    <property type="molecule type" value="Genomic_DNA"/>
</dbReference>
<dbReference type="SUPFAM" id="SSF56112">
    <property type="entry name" value="Protein kinase-like (PK-like)"/>
    <property type="match status" value="1"/>
</dbReference>
<dbReference type="PROSITE" id="PS50011">
    <property type="entry name" value="PROTEIN_KINASE_DOM"/>
    <property type="match status" value="1"/>
</dbReference>
<dbReference type="InterPro" id="IPR011009">
    <property type="entry name" value="Kinase-like_dom_sf"/>
</dbReference>
<dbReference type="SMART" id="SM00220">
    <property type="entry name" value="S_TKc"/>
    <property type="match status" value="1"/>
</dbReference>
<evidence type="ECO:0000313" key="11">
    <source>
        <dbReference type="Proteomes" id="UP001445335"/>
    </source>
</evidence>
<evidence type="ECO:0000256" key="4">
    <source>
        <dbReference type="ARBA" id="ARBA00022777"/>
    </source>
</evidence>
<evidence type="ECO:0000256" key="2">
    <source>
        <dbReference type="ARBA" id="ARBA00022679"/>
    </source>
</evidence>
<evidence type="ECO:0000259" key="9">
    <source>
        <dbReference type="PROSITE" id="PS50011"/>
    </source>
</evidence>
<keyword evidence="11" id="KW-1185">Reference proteome</keyword>
<keyword evidence="8" id="KW-0472">Membrane</keyword>
<dbReference type="GO" id="GO:0005524">
    <property type="term" value="F:ATP binding"/>
    <property type="evidence" value="ECO:0007669"/>
    <property type="project" value="UniProtKB-UniRule"/>
</dbReference>
<feature type="transmembrane region" description="Helical" evidence="8">
    <location>
        <begin position="601"/>
        <end position="628"/>
    </location>
</feature>
<feature type="compositionally biased region" description="Low complexity" evidence="7">
    <location>
        <begin position="1200"/>
        <end position="1224"/>
    </location>
</feature>
<dbReference type="InterPro" id="IPR050962">
    <property type="entry name" value="Phosphate-bind_PstS"/>
</dbReference>
<feature type="binding site" evidence="6">
    <location>
        <position position="905"/>
    </location>
    <ligand>
        <name>ATP</name>
        <dbReference type="ChEBI" id="CHEBI:30616"/>
    </ligand>
</feature>
<dbReference type="SUPFAM" id="SSF53850">
    <property type="entry name" value="Periplasmic binding protein-like II"/>
    <property type="match status" value="2"/>
</dbReference>
<feature type="domain" description="Protein kinase" evidence="9">
    <location>
        <begin position="878"/>
        <end position="1183"/>
    </location>
</feature>
<keyword evidence="8" id="KW-1133">Transmembrane helix</keyword>
<feature type="compositionally biased region" description="Low complexity" evidence="7">
    <location>
        <begin position="703"/>
        <end position="724"/>
    </location>
</feature>
<feature type="compositionally biased region" description="Gly residues" evidence="7">
    <location>
        <begin position="1225"/>
        <end position="1250"/>
    </location>
</feature>
<evidence type="ECO:0000256" key="6">
    <source>
        <dbReference type="PROSITE-ProRule" id="PRU10141"/>
    </source>
</evidence>
<sequence>MCAPAAIANFLTLGYDYSVSIVPLTGTQYKSANRSIIQVPFVLSIYAVAHTIPGIYQCNITRWDDPQIAALNPSLQLPHANITPVAYVENRASVWTGVLAKLNTTPYAIGYIEYKHMLKSNLTSVALRNAAGAYMAPGFQQTAVPPASLPPSLASPDWERVQLTSSSSYPFVGLIYLITNQDIVHYGGAKAAVMKQLVQYFLSDAVQSNVSGYHYASMSPDTLAFERGQADVLLNTTRIVTGSGKPGDAVSGATVVDGSGDTSVDDLMHGVLANATVSSAFAAPRFTYTAIGDAAGLDNVIHNNYDYAISAMAVPGGSIAALASGRTMLQVPFAVNMLAVVYNLPGVSSGLQLDAATLGNIYSCQITMWNDPAIVALNAGSKLPAAPIEVIGKSDTSGTNMWLTSYLQSGSTSTITPNASVLWPACVQHVAATGGMRTALHTNFTLGYLQLGYVMMDNLTYAAVRNRAGRFALPDPNPIVALAAALPDSIASPRWERVNLAYTGVADGYPLVGLEYIIVDRDFTSRGEPDGAVLKELVLFMLSAGVQGNLATEGFARLPDAQLQKERDELNQINPYVSPNGTAASTASGAQQSAASAGGGLPWWAILVIALAVLGVLAAAGCAVFIAWRRKRPRNLQMSAKADPKATPSSGTPGYGSNETTETSLPEQPSKASSEGAAAALILSNGQHAHASPCHGSGGQYGSAGAASNGSRQGQPLLSSSSGGEPLGSGGGRMGSGDGQGGGLGGRMSSGEGMTGSSFAPVSARRQSGALGRTRASVDFARAGSVGHAAVDALPSAAACIALAGNSAPAAGQRSGGSDPGPATDAGGSDGQRGPSPHGSGRRTSPSGTADSAGGSELGVLGLPDVLRQRAMAELGDLERGALIGRGSFGRVYKGRWRGGTVAVKIVSHDGDVGHRLDVLRESLLSANIQHPNVVSTYKVHTILHSTQQATTGPAGEPLDGHGSGSSGPRHTPHSARSGESYDDEVMETWLVLEYCDQGNLDQAVTSGRFNGDLESVYMCLMDVAAGMDYLHSLGVLHSDLKAANVLLTSKQPSNYDPRGFVCKVTDFGLSRILEANATHVSTTTYGTIAYMSPELLQHGRLTKLNDVYSFAMLLTELWNGKRLFQGLSQQQIMYKVFAGQRPPVNLDAMPEGFRNLLEHCWASEPSERPSFKEILGRLRQLLSEERQRRFQAGLQRSDTAPTTGSGAAASAFARAAAPSPFQAGLGGREGGSSGGGGGNIGGGGTGHGYSSGAAPSPSGLPPLSPAGGGRSGFAPRSSNVPLTPVLEADSQRIDSQRLRGDRV</sequence>
<dbReference type="InterPro" id="IPR017441">
    <property type="entry name" value="Protein_kinase_ATP_BS"/>
</dbReference>
<dbReference type="Proteomes" id="UP001445335">
    <property type="component" value="Unassembled WGS sequence"/>
</dbReference>
<protein>
    <recommendedName>
        <fullName evidence="9">Protein kinase domain-containing protein</fullName>
    </recommendedName>
</protein>
<keyword evidence="2" id="KW-0808">Transferase</keyword>
<evidence type="ECO:0000256" key="8">
    <source>
        <dbReference type="SAM" id="Phobius"/>
    </source>
</evidence>
<dbReference type="Gene3D" id="1.10.510.10">
    <property type="entry name" value="Transferase(Phosphotransferase) domain 1"/>
    <property type="match status" value="1"/>
</dbReference>
<keyword evidence="3 6" id="KW-0547">Nucleotide-binding</keyword>
<evidence type="ECO:0000256" key="3">
    <source>
        <dbReference type="ARBA" id="ARBA00022741"/>
    </source>
</evidence>
<evidence type="ECO:0000256" key="5">
    <source>
        <dbReference type="ARBA" id="ARBA00022840"/>
    </source>
</evidence>
<comment type="similarity">
    <text evidence="1">Belongs to the PstS family.</text>
</comment>
<dbReference type="PROSITE" id="PS00107">
    <property type="entry name" value="PROTEIN_KINASE_ATP"/>
    <property type="match status" value="1"/>
</dbReference>
<feature type="region of interest" description="Disordered" evidence="7">
    <location>
        <begin position="808"/>
        <end position="857"/>
    </location>
</feature>
<feature type="region of interest" description="Disordered" evidence="7">
    <location>
        <begin position="688"/>
        <end position="770"/>
    </location>
</feature>
<evidence type="ECO:0000313" key="10">
    <source>
        <dbReference type="EMBL" id="KAK9818984.1"/>
    </source>
</evidence>
<organism evidence="10 11">
    <name type="scientific">Elliptochloris bilobata</name>
    <dbReference type="NCBI Taxonomy" id="381761"/>
    <lineage>
        <taxon>Eukaryota</taxon>
        <taxon>Viridiplantae</taxon>
        <taxon>Chlorophyta</taxon>
        <taxon>core chlorophytes</taxon>
        <taxon>Trebouxiophyceae</taxon>
        <taxon>Trebouxiophyceae incertae sedis</taxon>
        <taxon>Elliptochloris clade</taxon>
        <taxon>Elliptochloris</taxon>
    </lineage>
</organism>
<dbReference type="PANTHER" id="PTHR42996:SF1">
    <property type="entry name" value="PHOSPHATE-BINDING PROTEIN PSTS"/>
    <property type="match status" value="1"/>
</dbReference>
<comment type="caution">
    <text evidence="10">The sequence shown here is derived from an EMBL/GenBank/DDBJ whole genome shotgun (WGS) entry which is preliminary data.</text>
</comment>
<dbReference type="PROSITE" id="PS00108">
    <property type="entry name" value="PROTEIN_KINASE_ST"/>
    <property type="match status" value="1"/>
</dbReference>
<keyword evidence="5 6" id="KW-0067">ATP-binding</keyword>
<dbReference type="Pfam" id="PF12849">
    <property type="entry name" value="PBP_like_2"/>
    <property type="match status" value="1"/>
</dbReference>
<dbReference type="Pfam" id="PF00069">
    <property type="entry name" value="Pkinase"/>
    <property type="match status" value="1"/>
</dbReference>
<dbReference type="Gene3D" id="3.30.200.20">
    <property type="entry name" value="Phosphorylase Kinase, domain 1"/>
    <property type="match status" value="1"/>
</dbReference>
<dbReference type="InterPro" id="IPR008271">
    <property type="entry name" value="Ser/Thr_kinase_AS"/>
</dbReference>
<name>A0AAW1QCX8_9CHLO</name>
<feature type="compositionally biased region" description="Basic and acidic residues" evidence="7">
    <location>
        <begin position="1290"/>
        <end position="1304"/>
    </location>
</feature>
<feature type="compositionally biased region" description="Gly residues" evidence="7">
    <location>
        <begin position="725"/>
        <end position="748"/>
    </location>
</feature>
<keyword evidence="8" id="KW-0812">Transmembrane</keyword>
<feature type="region of interest" description="Disordered" evidence="7">
    <location>
        <begin position="637"/>
        <end position="676"/>
    </location>
</feature>
<feature type="region of interest" description="Disordered" evidence="7">
    <location>
        <begin position="947"/>
        <end position="980"/>
    </location>
</feature>
<feature type="region of interest" description="Disordered" evidence="7">
    <location>
        <begin position="1191"/>
        <end position="1304"/>
    </location>
</feature>
<dbReference type="PANTHER" id="PTHR42996">
    <property type="entry name" value="PHOSPHATE-BINDING PROTEIN PSTS"/>
    <property type="match status" value="1"/>
</dbReference>
<evidence type="ECO:0000256" key="1">
    <source>
        <dbReference type="ARBA" id="ARBA00008725"/>
    </source>
</evidence>
<dbReference type="InterPro" id="IPR024370">
    <property type="entry name" value="PBP_domain"/>
</dbReference>
<accession>A0AAW1QCX8</accession>
<dbReference type="InterPro" id="IPR000719">
    <property type="entry name" value="Prot_kinase_dom"/>
</dbReference>
<evidence type="ECO:0000256" key="7">
    <source>
        <dbReference type="SAM" id="MobiDB-lite"/>
    </source>
</evidence>
<dbReference type="Gene3D" id="3.40.190.10">
    <property type="entry name" value="Periplasmic binding protein-like II"/>
    <property type="match status" value="4"/>
</dbReference>
<keyword evidence="4" id="KW-0418">Kinase</keyword>
<gene>
    <name evidence="10" type="ORF">WJX81_006692</name>
</gene>
<dbReference type="GO" id="GO:0004672">
    <property type="term" value="F:protein kinase activity"/>
    <property type="evidence" value="ECO:0007669"/>
    <property type="project" value="InterPro"/>
</dbReference>
<reference evidence="10 11" key="1">
    <citation type="journal article" date="2024" name="Nat. Commun.">
        <title>Phylogenomics reveals the evolutionary origins of lichenization in chlorophyte algae.</title>
        <authorList>
            <person name="Puginier C."/>
            <person name="Libourel C."/>
            <person name="Otte J."/>
            <person name="Skaloud P."/>
            <person name="Haon M."/>
            <person name="Grisel S."/>
            <person name="Petersen M."/>
            <person name="Berrin J.G."/>
            <person name="Delaux P.M."/>
            <person name="Dal Grande F."/>
            <person name="Keller J."/>
        </authorList>
    </citation>
    <scope>NUCLEOTIDE SEQUENCE [LARGE SCALE GENOMIC DNA]</scope>
    <source>
        <strain evidence="10 11">SAG 245.80</strain>
    </source>
</reference>
<proteinExistence type="inferred from homology"/>